<dbReference type="Gene3D" id="3.40.50.1970">
    <property type="match status" value="1"/>
</dbReference>
<dbReference type="FunFam" id="3.40.50.1970:FF:000003">
    <property type="entry name" value="Alcohol dehydrogenase, iron-containing"/>
    <property type="match status" value="1"/>
</dbReference>
<accession>A0A4R1KR67</accession>
<proteinExistence type="inferred from homology"/>
<comment type="caution">
    <text evidence="6">The sequence shown here is derived from an EMBL/GenBank/DDBJ whole genome shotgun (WGS) entry which is preliminary data.</text>
</comment>
<dbReference type="GO" id="GO:0004022">
    <property type="term" value="F:alcohol dehydrogenase (NAD+) activity"/>
    <property type="evidence" value="ECO:0007669"/>
    <property type="project" value="TreeGrafter"/>
</dbReference>
<dbReference type="AlphaFoldDB" id="A0A4R1KR67"/>
<gene>
    <name evidence="6" type="ORF">EV692_2247</name>
</gene>
<dbReference type="PANTHER" id="PTHR11496">
    <property type="entry name" value="ALCOHOL DEHYDROGENASE"/>
    <property type="match status" value="1"/>
</dbReference>
<evidence type="ECO:0000313" key="7">
    <source>
        <dbReference type="Proteomes" id="UP000295496"/>
    </source>
</evidence>
<comment type="similarity">
    <text evidence="2">Belongs to the iron-containing alcohol dehydrogenase family.</text>
</comment>
<feature type="domain" description="Alcohol dehydrogenase iron-type/glycerol dehydrogenase GldA" evidence="4">
    <location>
        <begin position="12"/>
        <end position="157"/>
    </location>
</feature>
<dbReference type="FunFam" id="1.20.1090.10:FF:000001">
    <property type="entry name" value="Aldehyde-alcohol dehydrogenase"/>
    <property type="match status" value="1"/>
</dbReference>
<comment type="cofactor">
    <cofactor evidence="1">
        <name>Fe cation</name>
        <dbReference type="ChEBI" id="CHEBI:24875"/>
    </cofactor>
</comment>
<dbReference type="PROSITE" id="PS00913">
    <property type="entry name" value="ADH_IRON_1"/>
    <property type="match status" value="1"/>
</dbReference>
<dbReference type="InterPro" id="IPR056798">
    <property type="entry name" value="ADH_Fe_C"/>
</dbReference>
<sequence length="370" mass="39883">MIDEFSVKTTIFSGNEALAILKRYEQHRVAIVTDNFIAHSPLLSQVLHYLGTQVKVFDQVKPDPDIQILQQGTAFFSDFSPEVFIALGGGSALDACKGIRATYALINKGANLPLIAIPTTSGSGSEVTSYAVISDAERNRKYPLVSTDLLADIAILDARLVLSVPKPIAADTGMDVLTHSIEAIVSTNANDFSDALAEKAIKLVATYLPQVYKTPDNLLAREKVHNASCMAGMAFTSSGLGLVHGMAHTLGALFHIPHGKINAMLLPIIIEFNADRNEAIQARYLICAKGMGINTNNPLVGVKELIECIRQLNKSFSMPASLRELGVDLSLLQKDNQATIAAILQDGCTPTNPRAVTAKDIEFLLKRIMG</sequence>
<dbReference type="SUPFAM" id="SSF56796">
    <property type="entry name" value="Dehydroquinate synthase-like"/>
    <property type="match status" value="1"/>
</dbReference>
<dbReference type="PANTHER" id="PTHR11496:SF83">
    <property type="entry name" value="HYDROXYACID-OXOACID TRANSHYDROGENASE, MITOCHONDRIAL"/>
    <property type="match status" value="1"/>
</dbReference>
<name>A0A4R1KR67_9PAST</name>
<dbReference type="Proteomes" id="UP000295496">
    <property type="component" value="Unassembled WGS sequence"/>
</dbReference>
<dbReference type="RefSeq" id="WP_207905261.1">
    <property type="nucleotide sequence ID" value="NZ_CP170642.1"/>
</dbReference>
<dbReference type="InterPro" id="IPR001670">
    <property type="entry name" value="ADH_Fe/GldA"/>
</dbReference>
<evidence type="ECO:0000313" key="6">
    <source>
        <dbReference type="EMBL" id="TCK66973.1"/>
    </source>
</evidence>
<dbReference type="EMBL" id="SMGJ01000009">
    <property type="protein sequence ID" value="TCK66973.1"/>
    <property type="molecule type" value="Genomic_DNA"/>
</dbReference>
<evidence type="ECO:0000256" key="1">
    <source>
        <dbReference type="ARBA" id="ARBA00001962"/>
    </source>
</evidence>
<dbReference type="Pfam" id="PF00465">
    <property type="entry name" value="Fe-ADH"/>
    <property type="match status" value="1"/>
</dbReference>
<dbReference type="GO" id="GO:0046872">
    <property type="term" value="F:metal ion binding"/>
    <property type="evidence" value="ECO:0007669"/>
    <property type="project" value="InterPro"/>
</dbReference>
<dbReference type="CDD" id="cd08180">
    <property type="entry name" value="PDD"/>
    <property type="match status" value="1"/>
</dbReference>
<dbReference type="Gene3D" id="1.20.1090.10">
    <property type="entry name" value="Dehydroquinate synthase-like - alpha domain"/>
    <property type="match status" value="1"/>
</dbReference>
<feature type="domain" description="Fe-containing alcohol dehydrogenase-like C-terminal" evidence="5">
    <location>
        <begin position="170"/>
        <end position="368"/>
    </location>
</feature>
<dbReference type="InterPro" id="IPR039697">
    <property type="entry name" value="Alcohol_dehydrogenase_Fe"/>
</dbReference>
<reference evidence="6 7" key="1">
    <citation type="submission" date="2019-03" db="EMBL/GenBank/DDBJ databases">
        <title>Genomic Encyclopedia of Type Strains, Phase IV (KMG-IV): sequencing the most valuable type-strain genomes for metagenomic binning, comparative biology and taxonomic classification.</title>
        <authorList>
            <person name="Goeker M."/>
        </authorList>
    </citation>
    <scope>NUCLEOTIDE SEQUENCE [LARGE SCALE GENOMIC DNA]</scope>
    <source>
        <strain evidence="6 7">DSM 10053</strain>
    </source>
</reference>
<dbReference type="Pfam" id="PF25137">
    <property type="entry name" value="ADH_Fe_C"/>
    <property type="match status" value="1"/>
</dbReference>
<evidence type="ECO:0000256" key="2">
    <source>
        <dbReference type="ARBA" id="ARBA00007358"/>
    </source>
</evidence>
<protein>
    <submittedName>
        <fullName evidence="6">Alcohol dehydrogenase class IV</fullName>
    </submittedName>
</protein>
<organism evidence="6 7">
    <name type="scientific">Lonepinella koalarum</name>
    <dbReference type="NCBI Taxonomy" id="53417"/>
    <lineage>
        <taxon>Bacteria</taxon>
        <taxon>Pseudomonadati</taxon>
        <taxon>Pseudomonadota</taxon>
        <taxon>Gammaproteobacteria</taxon>
        <taxon>Pasteurellales</taxon>
        <taxon>Pasteurellaceae</taxon>
        <taxon>Lonepinella</taxon>
    </lineage>
</organism>
<keyword evidence="7" id="KW-1185">Reference proteome</keyword>
<evidence type="ECO:0000256" key="3">
    <source>
        <dbReference type="ARBA" id="ARBA00023002"/>
    </source>
</evidence>
<evidence type="ECO:0000259" key="5">
    <source>
        <dbReference type="Pfam" id="PF25137"/>
    </source>
</evidence>
<dbReference type="InterPro" id="IPR018211">
    <property type="entry name" value="ADH_Fe_CS"/>
</dbReference>
<keyword evidence="3" id="KW-0560">Oxidoreductase</keyword>
<evidence type="ECO:0000259" key="4">
    <source>
        <dbReference type="Pfam" id="PF00465"/>
    </source>
</evidence>